<sequence>MIFNTVSQLTLPAAFSHDTPAAHAGQDVRPASKRPKHAKFLLILDIQMSPPQTDTNVELVVSQLPKVIPPTAIPSVLLDLPNELFDLILADVPTCDLLNLTQQFHLRLRAVSARAYLKRINVLHNYNIIYLTRDVPVNVFQLLSTVQLFDHISLVCDLYYFVEYGKELRNLAMTKARVRSLRINFHPNEKSLLNDPKTSASLVAFLTIVQESCHTLCFERQLRDPSYQQLTNAATCSTRQLRPLPARFTLTGLSSLTILAFILKVPNLAPACRALLRSPEVDAFQLDDCRSQRECDGVLAMSTFPVLKAITIRTVHNTAMYVKPAFSLRHPEIDSMSLYGYAIYGRSTPAPAPKSLFPLPCLSHLNLTTNHYFRRLESPSHLRRCFIQTPNSFIQPESVEFCSNMNSLSTFVTSLAQHHFEGLELAIQLPNSVLYHAAHFQHS</sequence>
<evidence type="ECO:0008006" key="3">
    <source>
        <dbReference type="Google" id="ProtNLM"/>
    </source>
</evidence>
<gene>
    <name evidence="1" type="ORF">K443DRAFT_44955</name>
</gene>
<dbReference type="EMBL" id="KN839252">
    <property type="protein sequence ID" value="KIJ90201.1"/>
    <property type="molecule type" value="Genomic_DNA"/>
</dbReference>
<organism evidence="1 2">
    <name type="scientific">Laccaria amethystina LaAM-08-1</name>
    <dbReference type="NCBI Taxonomy" id="1095629"/>
    <lineage>
        <taxon>Eukaryota</taxon>
        <taxon>Fungi</taxon>
        <taxon>Dikarya</taxon>
        <taxon>Basidiomycota</taxon>
        <taxon>Agaricomycotina</taxon>
        <taxon>Agaricomycetes</taxon>
        <taxon>Agaricomycetidae</taxon>
        <taxon>Agaricales</taxon>
        <taxon>Agaricineae</taxon>
        <taxon>Hydnangiaceae</taxon>
        <taxon>Laccaria</taxon>
    </lineage>
</organism>
<reference evidence="1 2" key="1">
    <citation type="submission" date="2014-04" db="EMBL/GenBank/DDBJ databases">
        <authorList>
            <consortium name="DOE Joint Genome Institute"/>
            <person name="Kuo A."/>
            <person name="Kohler A."/>
            <person name="Nagy L.G."/>
            <person name="Floudas D."/>
            <person name="Copeland A."/>
            <person name="Barry K.W."/>
            <person name="Cichocki N."/>
            <person name="Veneault-Fourrey C."/>
            <person name="LaButti K."/>
            <person name="Lindquist E.A."/>
            <person name="Lipzen A."/>
            <person name="Lundell T."/>
            <person name="Morin E."/>
            <person name="Murat C."/>
            <person name="Sun H."/>
            <person name="Tunlid A."/>
            <person name="Henrissat B."/>
            <person name="Grigoriev I.V."/>
            <person name="Hibbett D.S."/>
            <person name="Martin F."/>
            <person name="Nordberg H.P."/>
            <person name="Cantor M.N."/>
            <person name="Hua S.X."/>
        </authorList>
    </citation>
    <scope>NUCLEOTIDE SEQUENCE [LARGE SCALE GENOMIC DNA]</scope>
    <source>
        <strain evidence="1 2">LaAM-08-1</strain>
    </source>
</reference>
<accession>A0A0C9WXQ9</accession>
<protein>
    <recommendedName>
        <fullName evidence="3">F-box domain-containing protein</fullName>
    </recommendedName>
</protein>
<keyword evidence="2" id="KW-1185">Reference proteome</keyword>
<evidence type="ECO:0000313" key="2">
    <source>
        <dbReference type="Proteomes" id="UP000054477"/>
    </source>
</evidence>
<name>A0A0C9WXQ9_9AGAR</name>
<dbReference type="OrthoDB" id="10379839at2759"/>
<dbReference type="AlphaFoldDB" id="A0A0C9WXQ9"/>
<feature type="non-terminal residue" evidence="1">
    <location>
        <position position="1"/>
    </location>
</feature>
<evidence type="ECO:0000313" key="1">
    <source>
        <dbReference type="EMBL" id="KIJ90201.1"/>
    </source>
</evidence>
<dbReference type="HOGENOM" id="CLU_621229_0_0_1"/>
<proteinExistence type="predicted"/>
<reference evidence="2" key="2">
    <citation type="submission" date="2015-01" db="EMBL/GenBank/DDBJ databases">
        <title>Evolutionary Origins and Diversification of the Mycorrhizal Mutualists.</title>
        <authorList>
            <consortium name="DOE Joint Genome Institute"/>
            <consortium name="Mycorrhizal Genomics Consortium"/>
            <person name="Kohler A."/>
            <person name="Kuo A."/>
            <person name="Nagy L.G."/>
            <person name="Floudas D."/>
            <person name="Copeland A."/>
            <person name="Barry K.W."/>
            <person name="Cichocki N."/>
            <person name="Veneault-Fourrey C."/>
            <person name="LaButti K."/>
            <person name="Lindquist E.A."/>
            <person name="Lipzen A."/>
            <person name="Lundell T."/>
            <person name="Morin E."/>
            <person name="Murat C."/>
            <person name="Riley R."/>
            <person name="Ohm R."/>
            <person name="Sun H."/>
            <person name="Tunlid A."/>
            <person name="Henrissat B."/>
            <person name="Grigoriev I.V."/>
            <person name="Hibbett D.S."/>
            <person name="Martin F."/>
        </authorList>
    </citation>
    <scope>NUCLEOTIDE SEQUENCE [LARGE SCALE GENOMIC DNA]</scope>
    <source>
        <strain evidence="2">LaAM-08-1</strain>
    </source>
</reference>
<dbReference type="Proteomes" id="UP000054477">
    <property type="component" value="Unassembled WGS sequence"/>
</dbReference>